<evidence type="ECO:0000256" key="1">
    <source>
        <dbReference type="ARBA" id="ARBA00005046"/>
    </source>
</evidence>
<dbReference type="PANTHER" id="PTHR43764:SF1">
    <property type="entry name" value="MOLYBDOPTERIN MOLYBDOTRANSFERASE"/>
    <property type="match status" value="1"/>
</dbReference>
<organism evidence="4 5">
    <name type="scientific">Sinomonas cellulolyticus</name>
    <dbReference type="NCBI Taxonomy" id="2801916"/>
    <lineage>
        <taxon>Bacteria</taxon>
        <taxon>Bacillati</taxon>
        <taxon>Actinomycetota</taxon>
        <taxon>Actinomycetes</taxon>
        <taxon>Micrococcales</taxon>
        <taxon>Micrococcaceae</taxon>
        <taxon>Sinomonas</taxon>
    </lineage>
</organism>
<dbReference type="SMART" id="SM00852">
    <property type="entry name" value="MoCF_biosynth"/>
    <property type="match status" value="1"/>
</dbReference>
<feature type="domain" description="MoaB/Mog" evidence="3">
    <location>
        <begin position="23"/>
        <end position="165"/>
    </location>
</feature>
<dbReference type="SUPFAM" id="SSF53218">
    <property type="entry name" value="Molybdenum cofactor biosynthesis proteins"/>
    <property type="match status" value="1"/>
</dbReference>
<dbReference type="InterPro" id="IPR051920">
    <property type="entry name" value="MPT_Adenylyltrnsfr/MoaC-Rel"/>
</dbReference>
<accession>A0ABS1K5A7</accession>
<protein>
    <submittedName>
        <fullName evidence="4">MogA/MoaB family molybdenum cofactor biosynthesis protein</fullName>
    </submittedName>
</protein>
<dbReference type="Pfam" id="PF00994">
    <property type="entry name" value="MoCF_biosynth"/>
    <property type="match status" value="1"/>
</dbReference>
<proteinExistence type="predicted"/>
<evidence type="ECO:0000256" key="2">
    <source>
        <dbReference type="ARBA" id="ARBA00023150"/>
    </source>
</evidence>
<dbReference type="Gene3D" id="3.40.980.10">
    <property type="entry name" value="MoaB/Mog-like domain"/>
    <property type="match status" value="1"/>
</dbReference>
<comment type="caution">
    <text evidence="4">The sequence shown here is derived from an EMBL/GenBank/DDBJ whole genome shotgun (WGS) entry which is preliminary data.</text>
</comment>
<comment type="pathway">
    <text evidence="1">Cofactor biosynthesis; molybdopterin biosynthesis.</text>
</comment>
<gene>
    <name evidence="4" type="ORF">JJE72_14580</name>
</gene>
<reference evidence="4 5" key="1">
    <citation type="submission" date="2021-01" db="EMBL/GenBank/DDBJ databases">
        <title>Genome public.</title>
        <authorList>
            <person name="Liu C."/>
            <person name="Sun Q."/>
        </authorList>
    </citation>
    <scope>NUCLEOTIDE SEQUENCE [LARGE SCALE GENOMIC DNA]</scope>
    <source>
        <strain evidence="4 5">JC656</strain>
    </source>
</reference>
<dbReference type="NCBIfam" id="TIGR00177">
    <property type="entry name" value="molyb_syn"/>
    <property type="match status" value="1"/>
</dbReference>
<evidence type="ECO:0000259" key="3">
    <source>
        <dbReference type="SMART" id="SM00852"/>
    </source>
</evidence>
<evidence type="ECO:0000313" key="5">
    <source>
        <dbReference type="Proteomes" id="UP000639051"/>
    </source>
</evidence>
<sequence length="185" mass="19261">MAGRQRRRRRRDPPRGCLVRRAGILIASTRAATGAYEDRTGPVIADWLSEHGFEVIPTAVVPDGPSVGAALRALLSLSPAAVITSGGTGLSPDDRTPEETRPLLDREVPGIMEAIRAAGLAKTPLAALSRGHAGLAGTSFVVNLPGSPSGVMDGLAVLDPIIEHLCDQAAGKAGHDHGKENHVHE</sequence>
<dbReference type="PANTHER" id="PTHR43764">
    <property type="entry name" value="MOLYBDENUM COFACTOR BIOSYNTHESIS"/>
    <property type="match status" value="1"/>
</dbReference>
<dbReference type="EMBL" id="JAERRC010000035">
    <property type="protein sequence ID" value="MBL0706718.1"/>
    <property type="molecule type" value="Genomic_DNA"/>
</dbReference>
<keyword evidence="2" id="KW-0501">Molybdenum cofactor biosynthesis</keyword>
<dbReference type="Proteomes" id="UP000639051">
    <property type="component" value="Unassembled WGS sequence"/>
</dbReference>
<dbReference type="InterPro" id="IPR001453">
    <property type="entry name" value="MoaB/Mog_dom"/>
</dbReference>
<dbReference type="CDD" id="cd00886">
    <property type="entry name" value="MogA_MoaB"/>
    <property type="match status" value="1"/>
</dbReference>
<name>A0ABS1K5A7_9MICC</name>
<evidence type="ECO:0000313" key="4">
    <source>
        <dbReference type="EMBL" id="MBL0706718.1"/>
    </source>
</evidence>
<keyword evidence="5" id="KW-1185">Reference proteome</keyword>
<dbReference type="InterPro" id="IPR036425">
    <property type="entry name" value="MoaB/Mog-like_dom_sf"/>
</dbReference>